<evidence type="ECO:0000256" key="20">
    <source>
        <dbReference type="SAM" id="SignalP"/>
    </source>
</evidence>
<evidence type="ECO:0000256" key="2">
    <source>
        <dbReference type="ARBA" id="ARBA00004191"/>
    </source>
</evidence>
<dbReference type="PROSITE" id="PS51450">
    <property type="entry name" value="LRR"/>
    <property type="match status" value="1"/>
</dbReference>
<evidence type="ECO:0000256" key="17">
    <source>
        <dbReference type="ARBA" id="ARBA00023180"/>
    </source>
</evidence>
<feature type="transmembrane region" description="Helical" evidence="19">
    <location>
        <begin position="935"/>
        <end position="955"/>
    </location>
</feature>
<sequence length="1005" mass="112150">MLSCRFYLCCVVTVLCINSCIGSYHTNKCAETDKEALLKLKSGFLYGRHLLSSWTGDDCCEWKGISCNNLTGRVTKLDLRFSNFTPVIGPEEYDLPDATILNTVYSVSDALGGKIDSSICELQHLTFLDLSYHYLKGEIPKCIGSLGQLIELKLGLNELDGFVPNTFANLSNLQNLDLRYNNLVVNDLEWLSHLSNLKYLGLSETNLSRAVEWPSSISKIPYLVELELVSCGLPQVTAKSISHMNSSTALQILRLTGNELNSSILSWVVNVSKVLGVLDLSWNEIDGSIIKSFHTLCQLKSLDLSFNKLSDQPSDYIQELVYARNLKWLSLRNNPFISGPFPDFSRFSSLKELILKSTNIVGPLSFDHFPRLEYLDLSRNGLNGSLPVLKVSKFVSLEYLDLSHNQLSGTLPTTLGQFSNLQSLDLSWNKFSGIIVEAHLSSLLKLAVLSLSRNSFSFNLNPSWVPPFQLRFFDASSCILGPQFPIWLKYQPTLVALDVSNTSIIDSFPEWFWNISSSLLYLNVSHNKLSGVLPKSLSLSLSSQYEDLTSAWDFSFNNLSGAVPQFSSTTIFVLLLSNNMFSRFVSSFCATLPKNLSILDLSSNLLVGPLPNCWEKSQSLEVLSFANNSLSGRIPKSIGTLQQIKSMNFNNNNFSGQIPSLTRCKSLQFIDFGDNNLEGTLSKWIGYNQLGLIVFQLRGNRIQGSIPTSLCNLLSLQVLDLSSNNITGEIPQCLGHINALSNKEFGTTISSYTFIFTTWKSVELISSDIDETKLVWKGDKREYGGNLLGLMTFIDLSGNQLIGEIPESLTKLVALAGLNLSGNNLTGFIPYNIGHMQMLESLDLSRNHLYGRMPSSFSYLSFLSYMNLSFNNLSGEIPISTQLQTFDASAYVGNIGLCGPPLTNQCPGGVVPPIPRVDKNDTDEDDDKFINIGHYISFGLGFCVGFWSVFGALHFKNYWRHTYFQLLNNINDRIYVTIVVFLTTIKRRFQIQEKRINHSEECGEL</sequence>
<organism evidence="23 24">
    <name type="scientific">Flemingia macrophylla</name>
    <dbReference type="NCBI Taxonomy" id="520843"/>
    <lineage>
        <taxon>Eukaryota</taxon>
        <taxon>Viridiplantae</taxon>
        <taxon>Streptophyta</taxon>
        <taxon>Embryophyta</taxon>
        <taxon>Tracheophyta</taxon>
        <taxon>Spermatophyta</taxon>
        <taxon>Magnoliopsida</taxon>
        <taxon>eudicotyledons</taxon>
        <taxon>Gunneridae</taxon>
        <taxon>Pentapetalae</taxon>
        <taxon>rosids</taxon>
        <taxon>fabids</taxon>
        <taxon>Fabales</taxon>
        <taxon>Fabaceae</taxon>
        <taxon>Papilionoideae</taxon>
        <taxon>50 kb inversion clade</taxon>
        <taxon>NPAAA clade</taxon>
        <taxon>indigoferoid/millettioid clade</taxon>
        <taxon>Phaseoleae</taxon>
        <taxon>Flemingia</taxon>
    </lineage>
</organism>
<reference evidence="23 24" key="1">
    <citation type="submission" date="2024-08" db="EMBL/GenBank/DDBJ databases">
        <title>Insights into the chromosomal genome structure of Flemingia macrophylla.</title>
        <authorList>
            <person name="Ding Y."/>
            <person name="Zhao Y."/>
            <person name="Bi W."/>
            <person name="Wu M."/>
            <person name="Zhao G."/>
            <person name="Gong Y."/>
            <person name="Li W."/>
            <person name="Zhang P."/>
        </authorList>
    </citation>
    <scope>NUCLEOTIDE SEQUENCE [LARGE SCALE GENOMIC DNA]</scope>
    <source>
        <strain evidence="23">DYQJB</strain>
        <tissue evidence="23">Leaf</tissue>
    </source>
</reference>
<evidence type="ECO:0000256" key="15">
    <source>
        <dbReference type="ARBA" id="ARBA00023157"/>
    </source>
</evidence>
<keyword evidence="15" id="KW-1015">Disulfide bond</keyword>
<keyword evidence="13 19" id="KW-1133">Transmembrane helix</keyword>
<comment type="subcellular location">
    <subcellularLocation>
        <location evidence="3">Cell membrane</location>
        <topology evidence="3">Single-pass type I membrane protein</topology>
    </subcellularLocation>
    <subcellularLocation>
        <location evidence="1">Membrane</location>
        <topology evidence="1">Peripheral membrane protein</topology>
    </subcellularLocation>
    <subcellularLocation>
        <location evidence="2">Secreted</location>
        <location evidence="2">Cell wall</location>
    </subcellularLocation>
</comment>
<evidence type="ECO:0000259" key="21">
    <source>
        <dbReference type="Pfam" id="PF08263"/>
    </source>
</evidence>
<dbReference type="InterPro" id="IPR055414">
    <property type="entry name" value="LRR_R13L4/SHOC2-like"/>
</dbReference>
<dbReference type="Pfam" id="PF23598">
    <property type="entry name" value="LRR_14"/>
    <property type="match status" value="1"/>
</dbReference>
<evidence type="ECO:0000256" key="13">
    <source>
        <dbReference type="ARBA" id="ARBA00022989"/>
    </source>
</evidence>
<dbReference type="FunFam" id="3.80.10.10:FF:000383">
    <property type="entry name" value="Leucine-rich repeat receptor protein kinase EMS1"/>
    <property type="match status" value="1"/>
</dbReference>
<evidence type="ECO:0000313" key="23">
    <source>
        <dbReference type="EMBL" id="KAL2335372.1"/>
    </source>
</evidence>
<name>A0ABD1MII2_9FABA</name>
<dbReference type="InterPro" id="IPR046956">
    <property type="entry name" value="RLP23-like"/>
</dbReference>
<evidence type="ECO:0000256" key="8">
    <source>
        <dbReference type="ARBA" id="ARBA00022614"/>
    </source>
</evidence>
<dbReference type="GO" id="GO:0006952">
    <property type="term" value="P:defense response"/>
    <property type="evidence" value="ECO:0007669"/>
    <property type="project" value="UniProtKB-KW"/>
</dbReference>
<dbReference type="EMBL" id="JBGMDY010000005">
    <property type="protein sequence ID" value="KAL2335372.1"/>
    <property type="molecule type" value="Genomic_DNA"/>
</dbReference>
<keyword evidence="16" id="KW-0675">Receptor</keyword>
<dbReference type="GO" id="GO:0005886">
    <property type="term" value="C:plasma membrane"/>
    <property type="evidence" value="ECO:0007669"/>
    <property type="project" value="UniProtKB-SubCell"/>
</dbReference>
<evidence type="ECO:0000256" key="10">
    <source>
        <dbReference type="ARBA" id="ARBA00022729"/>
    </source>
</evidence>
<accession>A0ABD1MII2</accession>
<evidence type="ECO:0000256" key="18">
    <source>
        <dbReference type="ARBA" id="ARBA00038043"/>
    </source>
</evidence>
<feature type="domain" description="Disease resistance R13L4/SHOC-2-like LRR" evidence="22">
    <location>
        <begin position="115"/>
        <end position="308"/>
    </location>
</feature>
<keyword evidence="10 20" id="KW-0732">Signal</keyword>
<dbReference type="InterPro" id="IPR001611">
    <property type="entry name" value="Leu-rich_rpt"/>
</dbReference>
<feature type="chain" id="PRO_5044765073" evidence="20">
    <location>
        <begin position="23"/>
        <end position="1005"/>
    </location>
</feature>
<evidence type="ECO:0000256" key="1">
    <source>
        <dbReference type="ARBA" id="ARBA00004170"/>
    </source>
</evidence>
<comment type="similarity">
    <text evidence="18">Belongs to the polygalacturonase-inhibiting protein family.</text>
</comment>
<keyword evidence="5" id="KW-1003">Cell membrane</keyword>
<dbReference type="Proteomes" id="UP001603857">
    <property type="component" value="Unassembled WGS sequence"/>
</dbReference>
<comment type="similarity">
    <text evidence="4">Belongs to the RLP family.</text>
</comment>
<evidence type="ECO:0000259" key="22">
    <source>
        <dbReference type="Pfam" id="PF23598"/>
    </source>
</evidence>
<dbReference type="FunFam" id="3.80.10.10:FF:000233">
    <property type="entry name" value="Leucine-rich repeat receptor-like protein kinase TDR"/>
    <property type="match status" value="1"/>
</dbReference>
<keyword evidence="11" id="KW-0677">Repeat</keyword>
<dbReference type="FunFam" id="3.80.10.10:FF:000400">
    <property type="entry name" value="Nuclear pore complex protein NUP107"/>
    <property type="match status" value="1"/>
</dbReference>
<evidence type="ECO:0000256" key="6">
    <source>
        <dbReference type="ARBA" id="ARBA00022512"/>
    </source>
</evidence>
<dbReference type="GO" id="GO:0009791">
    <property type="term" value="P:post-embryonic development"/>
    <property type="evidence" value="ECO:0007669"/>
    <property type="project" value="UniProtKB-ARBA"/>
</dbReference>
<dbReference type="PRINTS" id="PR00019">
    <property type="entry name" value="LEURICHRPT"/>
</dbReference>
<dbReference type="SMART" id="SM00369">
    <property type="entry name" value="LRR_TYP"/>
    <property type="match status" value="9"/>
</dbReference>
<dbReference type="InterPro" id="IPR032675">
    <property type="entry name" value="LRR_dom_sf"/>
</dbReference>
<keyword evidence="12" id="KW-0611">Plant defense</keyword>
<evidence type="ECO:0000256" key="3">
    <source>
        <dbReference type="ARBA" id="ARBA00004251"/>
    </source>
</evidence>
<feature type="domain" description="Leucine-rich repeat-containing N-terminal plant-type" evidence="21">
    <location>
        <begin position="31"/>
        <end position="68"/>
    </location>
</feature>
<dbReference type="Pfam" id="PF08263">
    <property type="entry name" value="LRRNT_2"/>
    <property type="match status" value="1"/>
</dbReference>
<evidence type="ECO:0000256" key="7">
    <source>
        <dbReference type="ARBA" id="ARBA00022525"/>
    </source>
</evidence>
<keyword evidence="24" id="KW-1185">Reference proteome</keyword>
<gene>
    <name evidence="23" type="ORF">Fmac_016585</name>
</gene>
<evidence type="ECO:0000256" key="16">
    <source>
        <dbReference type="ARBA" id="ARBA00023170"/>
    </source>
</evidence>
<keyword evidence="7" id="KW-0964">Secreted</keyword>
<keyword evidence="17" id="KW-0325">Glycoprotein</keyword>
<dbReference type="Gene3D" id="3.80.10.10">
    <property type="entry name" value="Ribonuclease Inhibitor"/>
    <property type="match status" value="4"/>
</dbReference>
<protein>
    <submittedName>
        <fullName evidence="23">Uncharacterized protein</fullName>
    </submittedName>
</protein>
<evidence type="ECO:0000256" key="14">
    <source>
        <dbReference type="ARBA" id="ARBA00023136"/>
    </source>
</evidence>
<keyword evidence="9 19" id="KW-0812">Transmembrane</keyword>
<proteinExistence type="inferred from homology"/>
<keyword evidence="14 19" id="KW-0472">Membrane</keyword>
<comment type="caution">
    <text evidence="23">The sequence shown here is derived from an EMBL/GenBank/DDBJ whole genome shotgun (WGS) entry which is preliminary data.</text>
</comment>
<dbReference type="Pfam" id="PF00560">
    <property type="entry name" value="LRR_1"/>
    <property type="match status" value="8"/>
</dbReference>
<evidence type="ECO:0000256" key="9">
    <source>
        <dbReference type="ARBA" id="ARBA00022692"/>
    </source>
</evidence>
<dbReference type="PANTHER" id="PTHR48063">
    <property type="entry name" value="LRR RECEPTOR-LIKE KINASE"/>
    <property type="match status" value="1"/>
</dbReference>
<dbReference type="Pfam" id="PF13855">
    <property type="entry name" value="LRR_8"/>
    <property type="match status" value="1"/>
</dbReference>
<dbReference type="AlphaFoldDB" id="A0ABD1MII2"/>
<evidence type="ECO:0000256" key="11">
    <source>
        <dbReference type="ARBA" id="ARBA00022737"/>
    </source>
</evidence>
<evidence type="ECO:0000256" key="5">
    <source>
        <dbReference type="ARBA" id="ARBA00022475"/>
    </source>
</evidence>
<keyword evidence="6" id="KW-0134">Cell wall</keyword>
<evidence type="ECO:0000256" key="19">
    <source>
        <dbReference type="SAM" id="Phobius"/>
    </source>
</evidence>
<evidence type="ECO:0000313" key="24">
    <source>
        <dbReference type="Proteomes" id="UP001603857"/>
    </source>
</evidence>
<feature type="signal peptide" evidence="20">
    <location>
        <begin position="1"/>
        <end position="22"/>
    </location>
</feature>
<dbReference type="InterPro" id="IPR013210">
    <property type="entry name" value="LRR_N_plant-typ"/>
</dbReference>
<dbReference type="SUPFAM" id="SSF52058">
    <property type="entry name" value="L domain-like"/>
    <property type="match status" value="3"/>
</dbReference>
<evidence type="ECO:0000256" key="12">
    <source>
        <dbReference type="ARBA" id="ARBA00022821"/>
    </source>
</evidence>
<dbReference type="PANTHER" id="PTHR48063:SF98">
    <property type="entry name" value="LRR RECEPTOR-LIKE SERINE_THREONINE-PROTEIN KINASE FLS2"/>
    <property type="match status" value="1"/>
</dbReference>
<evidence type="ECO:0000256" key="4">
    <source>
        <dbReference type="ARBA" id="ARBA00009592"/>
    </source>
</evidence>
<dbReference type="InterPro" id="IPR003591">
    <property type="entry name" value="Leu-rich_rpt_typical-subtyp"/>
</dbReference>
<keyword evidence="8" id="KW-0433">Leucine-rich repeat</keyword>
<dbReference type="SMART" id="SM00365">
    <property type="entry name" value="LRR_SD22"/>
    <property type="match status" value="7"/>
</dbReference>